<feature type="domain" description="CAAX prenyl protease 2/Lysostaphin resistance protein A-like" evidence="2">
    <location>
        <begin position="166"/>
        <end position="254"/>
    </location>
</feature>
<dbReference type="PANTHER" id="PTHR43592:SF15">
    <property type="entry name" value="CAAX AMINO TERMINAL PROTEASE FAMILY PROTEIN"/>
    <property type="match status" value="1"/>
</dbReference>
<dbReference type="GO" id="GO:0080120">
    <property type="term" value="P:CAAX-box protein maturation"/>
    <property type="evidence" value="ECO:0007669"/>
    <property type="project" value="UniProtKB-ARBA"/>
</dbReference>
<evidence type="ECO:0000256" key="1">
    <source>
        <dbReference type="SAM" id="Phobius"/>
    </source>
</evidence>
<sequence length="311" mass="35627">MDRKGFLYYTAPWLHFLFLAGLTLCCIFVFSALSIMAVPFLFDMSFTELMESMGNISGENIEVLKFMQVTQSVGMFVIPPLIYFRLAGLRGKDYLTSKKERLPLFLLLALALGFVSAPMIELSYQLNQLMDLPPFLDGLEAWMRESEDTMEELTKVLLTMNGWTDFAVNMLMIAVIPAIGEELMFRGALQGIFSRWFGNVHWAIFITAILFSFIHMQFFGFLPRFLLGLLFGYLFYWSGNIWVPIATHFLNNGMIVLLNFLFQQKISNFDPGQEQDFSGLQYLFSAVLTLALLAGFYSLARKNAEHKLNEQ</sequence>
<comment type="caution">
    <text evidence="3">The sequence shown here is derived from an EMBL/GenBank/DDBJ whole genome shotgun (WGS) entry which is preliminary data.</text>
</comment>
<feature type="transmembrane region" description="Helical" evidence="1">
    <location>
        <begin position="166"/>
        <end position="184"/>
    </location>
</feature>
<dbReference type="PANTHER" id="PTHR43592">
    <property type="entry name" value="CAAX AMINO TERMINAL PROTEASE"/>
    <property type="match status" value="1"/>
</dbReference>
<evidence type="ECO:0000259" key="2">
    <source>
        <dbReference type="Pfam" id="PF02517"/>
    </source>
</evidence>
<feature type="transmembrane region" description="Helical" evidence="1">
    <location>
        <begin position="104"/>
        <end position="126"/>
    </location>
</feature>
<dbReference type="Pfam" id="PF02517">
    <property type="entry name" value="Rce1-like"/>
    <property type="match status" value="1"/>
</dbReference>
<feature type="transmembrane region" description="Helical" evidence="1">
    <location>
        <begin position="12"/>
        <end position="42"/>
    </location>
</feature>
<dbReference type="RefSeq" id="WP_158640521.1">
    <property type="nucleotide sequence ID" value="NZ_CP042432.1"/>
</dbReference>
<proteinExistence type="predicted"/>
<dbReference type="InterPro" id="IPR003675">
    <property type="entry name" value="Rce1/LyrA-like_dom"/>
</dbReference>
<dbReference type="AlphaFoldDB" id="A0A4R3KWP9"/>
<keyword evidence="1" id="KW-0812">Transmembrane</keyword>
<feature type="transmembrane region" description="Helical" evidence="1">
    <location>
        <begin position="282"/>
        <end position="300"/>
    </location>
</feature>
<keyword evidence="4" id="KW-1185">Reference proteome</keyword>
<evidence type="ECO:0000313" key="3">
    <source>
        <dbReference type="EMBL" id="TCS88900.1"/>
    </source>
</evidence>
<feature type="transmembrane region" description="Helical" evidence="1">
    <location>
        <begin position="62"/>
        <end position="84"/>
    </location>
</feature>
<keyword evidence="1" id="KW-0472">Membrane</keyword>
<feature type="transmembrane region" description="Helical" evidence="1">
    <location>
        <begin position="221"/>
        <end position="238"/>
    </location>
</feature>
<reference evidence="3 4" key="1">
    <citation type="submission" date="2019-03" db="EMBL/GenBank/DDBJ databases">
        <title>Genomic Encyclopedia of Type Strains, Phase IV (KMG-IV): sequencing the most valuable type-strain genomes for metagenomic binning, comparative biology and taxonomic classification.</title>
        <authorList>
            <person name="Goeker M."/>
        </authorList>
    </citation>
    <scope>NUCLEOTIDE SEQUENCE [LARGE SCALE GENOMIC DNA]</scope>
    <source>
        <strain evidence="3 4">DSM 21100</strain>
    </source>
</reference>
<evidence type="ECO:0000313" key="4">
    <source>
        <dbReference type="Proteomes" id="UP000295807"/>
    </source>
</evidence>
<organism evidence="3 4">
    <name type="scientific">Anseongella ginsenosidimutans</name>
    <dbReference type="NCBI Taxonomy" id="496056"/>
    <lineage>
        <taxon>Bacteria</taxon>
        <taxon>Pseudomonadati</taxon>
        <taxon>Bacteroidota</taxon>
        <taxon>Sphingobacteriia</taxon>
        <taxon>Sphingobacteriales</taxon>
        <taxon>Sphingobacteriaceae</taxon>
        <taxon>Anseongella</taxon>
    </lineage>
</organism>
<name>A0A4R3KWP9_9SPHI</name>
<accession>A0A4R3KWP9</accession>
<feature type="transmembrane region" description="Helical" evidence="1">
    <location>
        <begin position="245"/>
        <end position="262"/>
    </location>
</feature>
<gene>
    <name evidence="3" type="ORF">EDD80_10290</name>
</gene>
<feature type="transmembrane region" description="Helical" evidence="1">
    <location>
        <begin position="196"/>
        <end position="215"/>
    </location>
</feature>
<keyword evidence="1" id="KW-1133">Transmembrane helix</keyword>
<dbReference type="EMBL" id="SMAD01000002">
    <property type="protein sequence ID" value="TCS88900.1"/>
    <property type="molecule type" value="Genomic_DNA"/>
</dbReference>
<protein>
    <recommendedName>
        <fullName evidence="2">CAAX prenyl protease 2/Lysostaphin resistance protein A-like domain-containing protein</fullName>
    </recommendedName>
</protein>
<dbReference type="GO" id="GO:0004175">
    <property type="term" value="F:endopeptidase activity"/>
    <property type="evidence" value="ECO:0007669"/>
    <property type="project" value="UniProtKB-ARBA"/>
</dbReference>
<dbReference type="Proteomes" id="UP000295807">
    <property type="component" value="Unassembled WGS sequence"/>
</dbReference>